<keyword evidence="3" id="KW-1185">Reference proteome</keyword>
<keyword evidence="1" id="KW-0472">Membrane</keyword>
<dbReference type="EMBL" id="CP025938">
    <property type="protein sequence ID" value="AUS04550.1"/>
    <property type="molecule type" value="Genomic_DNA"/>
</dbReference>
<protein>
    <recommendedName>
        <fullName evidence="4">DUF4421 domain-containing protein</fullName>
    </recommendedName>
</protein>
<gene>
    <name evidence="2" type="ORF">C1A40_03265</name>
</gene>
<organism evidence="2 3">
    <name type="scientific">Pseudotamlana carrageenivorans</name>
    <dbReference type="NCBI Taxonomy" id="2069432"/>
    <lineage>
        <taxon>Bacteria</taxon>
        <taxon>Pseudomonadati</taxon>
        <taxon>Bacteroidota</taxon>
        <taxon>Flavobacteriia</taxon>
        <taxon>Flavobacteriales</taxon>
        <taxon>Flavobacteriaceae</taxon>
        <taxon>Pseudotamlana</taxon>
    </lineage>
</organism>
<dbReference type="KEGG" id="taj:C1A40_03265"/>
<name>A0A2I7SFA9_9FLAO</name>
<dbReference type="Proteomes" id="UP000236592">
    <property type="component" value="Chromosome"/>
</dbReference>
<dbReference type="AlphaFoldDB" id="A0A2I7SFA9"/>
<keyword evidence="1" id="KW-0812">Transmembrane</keyword>
<dbReference type="OrthoDB" id="1431554at2"/>
<sequence length="320" mass="35912">MPFSYAQKRKLDSLSAKQMIDTLLIDRDLKNWSIRLFTNYKGQSFNLRNGDNKLSFKPNNRAGVGVGLGTSKLILDVAFNLKGLEENPTKRLDLQGAIIVGTNHLVGMYIQHYKGFKVSNNFGEPEFFSDNIISFSMGVNYLHTFDEISFSTSTLRAGLMKAEKKHYISYGVGGFMVYDNFSANNALIPDRNFFDSDAYLREFKGVGVGVSAGVLSVFVLPANFFTTLNLIPGIGLMHKRSFTEEDKHTVSNPLIYKLDYNAGIGYVYKRFYVTLVYGSGIYTSGLDHGLDYLFSNTKAKISIGYRLNSKKKLKLPFEGN</sequence>
<dbReference type="InterPro" id="IPR025535">
    <property type="entry name" value="DUF4421"/>
</dbReference>
<evidence type="ECO:0000256" key="1">
    <source>
        <dbReference type="SAM" id="Phobius"/>
    </source>
</evidence>
<proteinExistence type="predicted"/>
<dbReference type="Pfam" id="PF14391">
    <property type="entry name" value="DUF4421"/>
    <property type="match status" value="1"/>
</dbReference>
<reference evidence="3" key="1">
    <citation type="submission" date="2018-01" db="EMBL/GenBank/DDBJ databases">
        <title>Complete genome of Tamlana sp. UJ94.</title>
        <authorList>
            <person name="Jung J."/>
            <person name="Chung D."/>
            <person name="Bae S.S."/>
            <person name="Baek K."/>
        </authorList>
    </citation>
    <scope>NUCLEOTIDE SEQUENCE [LARGE SCALE GENOMIC DNA]</scope>
    <source>
        <strain evidence="3">UJ94</strain>
    </source>
</reference>
<evidence type="ECO:0008006" key="4">
    <source>
        <dbReference type="Google" id="ProtNLM"/>
    </source>
</evidence>
<feature type="transmembrane region" description="Helical" evidence="1">
    <location>
        <begin position="167"/>
        <end position="188"/>
    </location>
</feature>
<keyword evidence="1" id="KW-1133">Transmembrane helix</keyword>
<feature type="transmembrane region" description="Helical" evidence="1">
    <location>
        <begin position="208"/>
        <end position="231"/>
    </location>
</feature>
<evidence type="ECO:0000313" key="2">
    <source>
        <dbReference type="EMBL" id="AUS04550.1"/>
    </source>
</evidence>
<accession>A0A2I7SFA9</accession>
<evidence type="ECO:0000313" key="3">
    <source>
        <dbReference type="Proteomes" id="UP000236592"/>
    </source>
</evidence>